<evidence type="ECO:0000313" key="3">
    <source>
        <dbReference type="Proteomes" id="UP000660262"/>
    </source>
</evidence>
<dbReference type="OrthoDB" id="1705416at2759"/>
<dbReference type="Proteomes" id="UP000660262">
    <property type="component" value="Unassembled WGS sequence"/>
</dbReference>
<protein>
    <recommendedName>
        <fullName evidence="4">Altered inheritance of mitochondria protein 24, mitochondrial</fullName>
    </recommendedName>
</protein>
<sequence length="371" mass="39485">MKFTSLSGVNRSASSSRPSYAYGHGKGAGGLRFRRGGGARGGGGPPRGVSGGRQSEWWDDPRNDPKYEKWYYVAIIAASGTALTTAVKLVESWRTDKNDTKEQYEQRKGKLEARSLEPPSEMGVRTNSPFTPSAETMRRFGIEVMGGDSQVAQLKLQPGESLLIEPGALLYRSPGVRLRTTLGEGGLVEAIGRLITGETFFINVVDVPRESEREAISTRPEVVGISAAGNARLVVLDLKALGGEVLAHRSAYLFSSNDVSITPAPPPNLAYLAGGSGIILQRLEASKGGIACVQGRGTIIQQTLAAGEIITVDPSSLLSLTPTCKYSLAFVGGPWEILFGGAGAWKARLEGPGSILMQSMGESRARRFGLM</sequence>
<feature type="compositionally biased region" description="Gly residues" evidence="1">
    <location>
        <begin position="38"/>
        <end position="51"/>
    </location>
</feature>
<dbReference type="Pfam" id="PF01987">
    <property type="entry name" value="AIM24"/>
    <property type="match status" value="1"/>
</dbReference>
<accession>A0A830HGK6</accession>
<evidence type="ECO:0000313" key="2">
    <source>
        <dbReference type="EMBL" id="GHP04439.1"/>
    </source>
</evidence>
<organism evidence="2 3">
    <name type="scientific">Pycnococcus provasolii</name>
    <dbReference type="NCBI Taxonomy" id="41880"/>
    <lineage>
        <taxon>Eukaryota</taxon>
        <taxon>Viridiplantae</taxon>
        <taxon>Chlorophyta</taxon>
        <taxon>Pseudoscourfieldiophyceae</taxon>
        <taxon>Pseudoscourfieldiales</taxon>
        <taxon>Pycnococcaceae</taxon>
        <taxon>Pycnococcus</taxon>
    </lineage>
</organism>
<keyword evidence="3" id="KW-1185">Reference proteome</keyword>
<dbReference type="Gene3D" id="3.60.160.10">
    <property type="entry name" value="Mitochondrial biogenesis AIM24"/>
    <property type="match status" value="1"/>
</dbReference>
<proteinExistence type="predicted"/>
<dbReference type="InterPro" id="IPR002838">
    <property type="entry name" value="AIM24"/>
</dbReference>
<dbReference type="SUPFAM" id="SSF51219">
    <property type="entry name" value="TRAP-like"/>
    <property type="match status" value="1"/>
</dbReference>
<dbReference type="PANTHER" id="PTHR43657:SF1">
    <property type="entry name" value="ALTERED INHERITANCE OF MITOCHONDRIA PROTEIN 24, MITOCHONDRIAL"/>
    <property type="match status" value="1"/>
</dbReference>
<feature type="region of interest" description="Disordered" evidence="1">
    <location>
        <begin position="1"/>
        <end position="60"/>
    </location>
</feature>
<dbReference type="EMBL" id="BNJQ01000007">
    <property type="protein sequence ID" value="GHP04439.1"/>
    <property type="molecule type" value="Genomic_DNA"/>
</dbReference>
<feature type="compositionally biased region" description="Low complexity" evidence="1">
    <location>
        <begin position="1"/>
        <end position="19"/>
    </location>
</feature>
<name>A0A830HGK6_9CHLO</name>
<evidence type="ECO:0000256" key="1">
    <source>
        <dbReference type="SAM" id="MobiDB-lite"/>
    </source>
</evidence>
<dbReference type="AlphaFoldDB" id="A0A830HGK6"/>
<dbReference type="InterPro" id="IPR036983">
    <property type="entry name" value="AIM24_sf"/>
</dbReference>
<gene>
    <name evidence="2" type="ORF">PPROV_000319300</name>
</gene>
<dbReference type="PANTHER" id="PTHR43657">
    <property type="entry name" value="TRYPTOPHAN RNA-BINDING ATTENUATOR PROTEIN-LIKE PROTEIN"/>
    <property type="match status" value="1"/>
</dbReference>
<comment type="caution">
    <text evidence="2">The sequence shown here is derived from an EMBL/GenBank/DDBJ whole genome shotgun (WGS) entry which is preliminary data.</text>
</comment>
<reference evidence="2" key="1">
    <citation type="submission" date="2020-10" db="EMBL/GenBank/DDBJ databases">
        <title>Unveiling of a novel bifunctional photoreceptor, Dualchrome1, isolated from a cosmopolitan green alga.</title>
        <authorList>
            <person name="Suzuki S."/>
            <person name="Kawachi M."/>
        </authorList>
    </citation>
    <scope>NUCLEOTIDE SEQUENCE</scope>
    <source>
        <strain evidence="2">NIES 2893</strain>
    </source>
</reference>
<evidence type="ECO:0008006" key="4">
    <source>
        <dbReference type="Google" id="ProtNLM"/>
    </source>
</evidence>
<dbReference type="InterPro" id="IPR016031">
    <property type="entry name" value="Trp_RNA-bd_attenuator-like_dom"/>
</dbReference>